<dbReference type="SMART" id="SM00546">
    <property type="entry name" value="CUE"/>
    <property type="match status" value="1"/>
</dbReference>
<protein>
    <recommendedName>
        <fullName evidence="2">CUE domain-containing protein</fullName>
    </recommendedName>
</protein>
<dbReference type="AlphaFoldDB" id="A0A0K8SIU3"/>
<feature type="region of interest" description="Disordered" evidence="1">
    <location>
        <begin position="132"/>
        <end position="166"/>
    </location>
</feature>
<sequence>MNIASLYENAFPSAVKQVQECCDNDETMSLYFTLMFKLNNARFYFIKMFRLCIQEALKTTANQHSDLADCQAYLDVMSECLTCTVFMKDYHSKFPIDHDLDAIAQNFPDFDNIKYNFLLESLMACFDQPVKQNNGEQPRIPKPKKTTRPQPQAKEPQAAGGGEASNEEDIHLKISEVKDCLPHLGDGFIMKCLEHFAMSTSATINAILEDALPKEINELDHELPFIPPEEDHSSFGRVYGENEYVEMCKDFEKQYEVHRGKKQAREKDLKELMDDKSFRKECGNRFSQLGIIESLDNVYDDEYDDTYDDSELPVPEVEEPDRKFVVPRVLQQGRRKNQEEGDSGEEEEEEESEEQKRQRSNINFCENPEDMRARWAQKRMANMRHPPAPKKDVVGNAKGQGQDAKVLRNRQQKTVNKSANRKKAAQFKQSKGMF</sequence>
<proteinExistence type="predicted"/>
<feature type="compositionally biased region" description="Acidic residues" evidence="1">
    <location>
        <begin position="301"/>
        <end position="319"/>
    </location>
</feature>
<reference evidence="3" key="1">
    <citation type="submission" date="2014-09" db="EMBL/GenBank/DDBJ databases">
        <authorList>
            <person name="Magalhaes I.L.F."/>
            <person name="Oliveira U."/>
            <person name="Santos F.R."/>
            <person name="Vidigal T.H.D.A."/>
            <person name="Brescovit A.D."/>
            <person name="Santos A.J."/>
        </authorList>
    </citation>
    <scope>NUCLEOTIDE SEQUENCE</scope>
</reference>
<dbReference type="InterPro" id="IPR041800">
    <property type="entry name" value="ASCC2_CUE"/>
</dbReference>
<accession>A0A0K8SIU3</accession>
<organism evidence="3">
    <name type="scientific">Lygus hesperus</name>
    <name type="common">Western plant bug</name>
    <dbReference type="NCBI Taxonomy" id="30085"/>
    <lineage>
        <taxon>Eukaryota</taxon>
        <taxon>Metazoa</taxon>
        <taxon>Ecdysozoa</taxon>
        <taxon>Arthropoda</taxon>
        <taxon>Hexapoda</taxon>
        <taxon>Insecta</taxon>
        <taxon>Pterygota</taxon>
        <taxon>Neoptera</taxon>
        <taxon>Paraneoptera</taxon>
        <taxon>Hemiptera</taxon>
        <taxon>Heteroptera</taxon>
        <taxon>Panheteroptera</taxon>
        <taxon>Cimicomorpha</taxon>
        <taxon>Miridae</taxon>
        <taxon>Mirini</taxon>
        <taxon>Lygus</taxon>
    </lineage>
</organism>
<evidence type="ECO:0000313" key="3">
    <source>
        <dbReference type="EMBL" id="JAG53202.1"/>
    </source>
</evidence>
<feature type="domain" description="CUE" evidence="2">
    <location>
        <begin position="169"/>
        <end position="211"/>
    </location>
</feature>
<dbReference type="PANTHER" id="PTHR21494">
    <property type="entry name" value="ACTIVATING SIGNAL COINTEGRATOR 1 COMPLEX SUBUNIT 2 ASC-1 COMPLEX SUBUNIT P100"/>
    <property type="match status" value="1"/>
</dbReference>
<feature type="compositionally biased region" description="Acidic residues" evidence="1">
    <location>
        <begin position="340"/>
        <end position="353"/>
    </location>
</feature>
<dbReference type="GO" id="GO:0043130">
    <property type="term" value="F:ubiquitin binding"/>
    <property type="evidence" value="ECO:0007669"/>
    <property type="project" value="InterPro"/>
</dbReference>
<dbReference type="Gene3D" id="1.10.8.10">
    <property type="entry name" value="DNA helicase RuvA subunit, C-terminal domain"/>
    <property type="match status" value="1"/>
</dbReference>
<dbReference type="CDD" id="cd14364">
    <property type="entry name" value="CUE_ASCC2"/>
    <property type="match status" value="1"/>
</dbReference>
<dbReference type="EMBL" id="GBRD01012622">
    <property type="protein sequence ID" value="JAG53202.1"/>
    <property type="molecule type" value="Transcribed_RNA"/>
</dbReference>
<dbReference type="InterPro" id="IPR009060">
    <property type="entry name" value="UBA-like_sf"/>
</dbReference>
<evidence type="ECO:0000256" key="1">
    <source>
        <dbReference type="SAM" id="MobiDB-lite"/>
    </source>
</evidence>
<dbReference type="SUPFAM" id="SSF46934">
    <property type="entry name" value="UBA-like"/>
    <property type="match status" value="1"/>
</dbReference>
<dbReference type="PANTHER" id="PTHR21494:SF0">
    <property type="entry name" value="ACTIVATING SIGNAL COINTEGRATOR 1 COMPLEX SUBUNIT 2"/>
    <property type="match status" value="1"/>
</dbReference>
<evidence type="ECO:0000259" key="2">
    <source>
        <dbReference type="SMART" id="SM00546"/>
    </source>
</evidence>
<dbReference type="InterPro" id="IPR003892">
    <property type="entry name" value="CUE"/>
</dbReference>
<name>A0A0K8SIU3_LYGHE</name>
<dbReference type="InterPro" id="IPR052586">
    <property type="entry name" value="ASCC2"/>
</dbReference>
<feature type="region of interest" description="Disordered" evidence="1">
    <location>
        <begin position="301"/>
        <end position="434"/>
    </location>
</feature>